<dbReference type="OrthoDB" id="10384355at2759"/>
<dbReference type="EMBL" id="JAEHOD010000105">
    <property type="protein sequence ID" value="KAG2426699.1"/>
    <property type="molecule type" value="Genomic_DNA"/>
</dbReference>
<proteinExistence type="predicted"/>
<sequence>MPVVGHGGAPEGTAVGADVPHPPAEANCLPALQAAGVARSLFGTPSRIEIESYFQQAEAALAKRRAVQHTR</sequence>
<feature type="region of interest" description="Disordered" evidence="1">
    <location>
        <begin position="1"/>
        <end position="22"/>
    </location>
</feature>
<accession>A0A835SGS1</accession>
<reference evidence="2" key="1">
    <citation type="journal article" date="2020" name="bioRxiv">
        <title>Comparative genomics of Chlamydomonas.</title>
        <authorList>
            <person name="Craig R.J."/>
            <person name="Hasan A.R."/>
            <person name="Ness R.W."/>
            <person name="Keightley P.D."/>
        </authorList>
    </citation>
    <scope>NUCLEOTIDE SEQUENCE</scope>
    <source>
        <strain evidence="2">CCAP 11/173</strain>
    </source>
</reference>
<evidence type="ECO:0000256" key="1">
    <source>
        <dbReference type="SAM" id="MobiDB-lite"/>
    </source>
</evidence>
<name>A0A835SGS1_9CHLO</name>
<comment type="caution">
    <text evidence="2">The sequence shown here is derived from an EMBL/GenBank/DDBJ whole genome shotgun (WGS) entry which is preliminary data.</text>
</comment>
<dbReference type="Proteomes" id="UP000613740">
    <property type="component" value="Unassembled WGS sequence"/>
</dbReference>
<protein>
    <submittedName>
        <fullName evidence="2">Uncharacterized protein</fullName>
    </submittedName>
</protein>
<evidence type="ECO:0000313" key="3">
    <source>
        <dbReference type="Proteomes" id="UP000613740"/>
    </source>
</evidence>
<dbReference type="AlphaFoldDB" id="A0A835SGS1"/>
<evidence type="ECO:0000313" key="2">
    <source>
        <dbReference type="EMBL" id="KAG2426699.1"/>
    </source>
</evidence>
<organism evidence="2 3">
    <name type="scientific">Chlamydomonas schloesseri</name>
    <dbReference type="NCBI Taxonomy" id="2026947"/>
    <lineage>
        <taxon>Eukaryota</taxon>
        <taxon>Viridiplantae</taxon>
        <taxon>Chlorophyta</taxon>
        <taxon>core chlorophytes</taxon>
        <taxon>Chlorophyceae</taxon>
        <taxon>CS clade</taxon>
        <taxon>Chlamydomonadales</taxon>
        <taxon>Chlamydomonadaceae</taxon>
        <taxon>Chlamydomonas</taxon>
    </lineage>
</organism>
<feature type="compositionally biased region" description="Gly residues" evidence="1">
    <location>
        <begin position="1"/>
        <end position="10"/>
    </location>
</feature>
<gene>
    <name evidence="2" type="ORF">HYH02_014739</name>
</gene>
<keyword evidence="3" id="KW-1185">Reference proteome</keyword>